<reference evidence="4" key="1">
    <citation type="journal article" date="2019" name="Int. J. Syst. Evol. Microbiol.">
        <title>The Global Catalogue of Microorganisms (GCM) 10K type strain sequencing project: providing services to taxonomists for standard genome sequencing and annotation.</title>
        <authorList>
            <consortium name="The Broad Institute Genomics Platform"/>
            <consortium name="The Broad Institute Genome Sequencing Center for Infectious Disease"/>
            <person name="Wu L."/>
            <person name="Ma J."/>
        </authorList>
    </citation>
    <scope>NUCLEOTIDE SEQUENCE [LARGE SCALE GENOMIC DNA]</scope>
    <source>
        <strain evidence="4">JCM 9458</strain>
    </source>
</reference>
<keyword evidence="1 3" id="KW-0378">Hydrolase</keyword>
<dbReference type="InterPro" id="IPR050300">
    <property type="entry name" value="GDXG_lipolytic_enzyme"/>
</dbReference>
<proteinExistence type="predicted"/>
<dbReference type="GO" id="GO:0016787">
    <property type="term" value="F:hydrolase activity"/>
    <property type="evidence" value="ECO:0007669"/>
    <property type="project" value="UniProtKB-KW"/>
</dbReference>
<dbReference type="InterPro" id="IPR029058">
    <property type="entry name" value="AB_hydrolase_fold"/>
</dbReference>
<dbReference type="SUPFAM" id="SSF53474">
    <property type="entry name" value="alpha/beta-Hydrolases"/>
    <property type="match status" value="1"/>
</dbReference>
<dbReference type="InterPro" id="IPR049492">
    <property type="entry name" value="BD-FAE-like_dom"/>
</dbReference>
<dbReference type="Pfam" id="PF20434">
    <property type="entry name" value="BD-FAE"/>
    <property type="match status" value="1"/>
</dbReference>
<dbReference type="PANTHER" id="PTHR48081">
    <property type="entry name" value="AB HYDROLASE SUPERFAMILY PROTEIN C4A8.06C"/>
    <property type="match status" value="1"/>
</dbReference>
<protein>
    <submittedName>
        <fullName evidence="3">Alpha/beta hydrolase</fullName>
    </submittedName>
</protein>
<dbReference type="EMBL" id="BAAAYN010000018">
    <property type="protein sequence ID" value="GAA3387478.1"/>
    <property type="molecule type" value="Genomic_DNA"/>
</dbReference>
<evidence type="ECO:0000313" key="4">
    <source>
        <dbReference type="Proteomes" id="UP001501676"/>
    </source>
</evidence>
<accession>A0ABP6SXW6</accession>
<evidence type="ECO:0000313" key="3">
    <source>
        <dbReference type="EMBL" id="GAA3387478.1"/>
    </source>
</evidence>
<evidence type="ECO:0000259" key="2">
    <source>
        <dbReference type="Pfam" id="PF20434"/>
    </source>
</evidence>
<sequence length="261" mass="26844">MLPGGGAPGRLLRYGDGPDQVAEYYPGTDPTALVLFVHGGFWRARYDRTHARPLAAALSEAGFAVLLPEYRRVGQPGGGWPGTLHDVATAVDELPAAVAPQLPLLVAGHSAGGHLALWAAARHHLPPDAPGARPAAQGIRGVLGLAPVADLASASRLGLGDGATDAFLGGSPADRPDRYAVADPTALPPPGTPVTVLHGLADDIVPTDVVRGYAADGRAEFVLLPGADHFGVITPGSEDWPHVVSALRKLADEAKGAEERQ</sequence>
<dbReference type="Proteomes" id="UP001501676">
    <property type="component" value="Unassembled WGS sequence"/>
</dbReference>
<dbReference type="Gene3D" id="3.40.50.1820">
    <property type="entry name" value="alpha/beta hydrolase"/>
    <property type="match status" value="1"/>
</dbReference>
<organism evidence="3 4">
    <name type="scientific">Cryptosporangium minutisporangium</name>
    <dbReference type="NCBI Taxonomy" id="113569"/>
    <lineage>
        <taxon>Bacteria</taxon>
        <taxon>Bacillati</taxon>
        <taxon>Actinomycetota</taxon>
        <taxon>Actinomycetes</taxon>
        <taxon>Cryptosporangiales</taxon>
        <taxon>Cryptosporangiaceae</taxon>
        <taxon>Cryptosporangium</taxon>
    </lineage>
</organism>
<comment type="caution">
    <text evidence="3">The sequence shown here is derived from an EMBL/GenBank/DDBJ whole genome shotgun (WGS) entry which is preliminary data.</text>
</comment>
<feature type="domain" description="BD-FAE-like" evidence="2">
    <location>
        <begin position="28"/>
        <end position="208"/>
    </location>
</feature>
<name>A0ABP6SXW6_9ACTN</name>
<gene>
    <name evidence="3" type="ORF">GCM10020369_30130</name>
</gene>
<evidence type="ECO:0000256" key="1">
    <source>
        <dbReference type="ARBA" id="ARBA00022801"/>
    </source>
</evidence>
<keyword evidence="4" id="KW-1185">Reference proteome</keyword>